<gene>
    <name evidence="1" type="ORF">KJP28_04320</name>
</gene>
<comment type="caution">
    <text evidence="1">The sequence shown here is derived from an EMBL/GenBank/DDBJ whole genome shotgun (WGS) entry which is preliminary data.</text>
</comment>
<evidence type="ECO:0000313" key="1">
    <source>
        <dbReference type="EMBL" id="MBV7378138.1"/>
    </source>
</evidence>
<name>A0ABS6T046_9RHOB</name>
<protein>
    <submittedName>
        <fullName evidence="1">Uncharacterized protein</fullName>
    </submittedName>
</protein>
<dbReference type="PROSITE" id="PS51257">
    <property type="entry name" value="PROKAR_LIPOPROTEIN"/>
    <property type="match status" value="1"/>
</dbReference>
<sequence length="124" mass="14058">MKPFLVLGVSLLILSACTEREICIYQAAQDLNAAERRIDVLRGNISRGYALHVSRERVTVQGVCFDKNGKPYGCPKTDWQRVERPVSIDVADQRRQLRDLQARIPSLRRSAAASQAQCRQTYPE</sequence>
<proteinExistence type="predicted"/>
<evidence type="ECO:0000313" key="2">
    <source>
        <dbReference type="Proteomes" id="UP000756530"/>
    </source>
</evidence>
<dbReference type="EMBL" id="JAHUZE010000001">
    <property type="protein sequence ID" value="MBV7378138.1"/>
    <property type="molecule type" value="Genomic_DNA"/>
</dbReference>
<dbReference type="Proteomes" id="UP000756530">
    <property type="component" value="Unassembled WGS sequence"/>
</dbReference>
<accession>A0ABS6T046</accession>
<organism evidence="1 2">
    <name type="scientific">Maritimibacter dapengensis</name>
    <dbReference type="NCBI Taxonomy" id="2836868"/>
    <lineage>
        <taxon>Bacteria</taxon>
        <taxon>Pseudomonadati</taxon>
        <taxon>Pseudomonadota</taxon>
        <taxon>Alphaproteobacteria</taxon>
        <taxon>Rhodobacterales</taxon>
        <taxon>Roseobacteraceae</taxon>
        <taxon>Maritimibacter</taxon>
    </lineage>
</organism>
<dbReference type="RefSeq" id="WP_218390988.1">
    <property type="nucleotide sequence ID" value="NZ_JAHUZE010000001.1"/>
</dbReference>
<keyword evidence="2" id="KW-1185">Reference proteome</keyword>
<reference evidence="1 2" key="1">
    <citation type="submission" date="2021-05" db="EMBL/GenBank/DDBJ databases">
        <title>Culturable bacteria isolated from Daya Bay.</title>
        <authorList>
            <person name="Zheng W."/>
            <person name="Yu S."/>
            <person name="Huang Y."/>
        </authorList>
    </citation>
    <scope>NUCLEOTIDE SEQUENCE [LARGE SCALE GENOMIC DNA]</scope>
    <source>
        <strain evidence="1 2">DP4N28-5</strain>
    </source>
</reference>